<feature type="region of interest" description="Disordered" evidence="1">
    <location>
        <begin position="155"/>
        <end position="219"/>
    </location>
</feature>
<evidence type="ECO:0000313" key="2">
    <source>
        <dbReference type="WBParaSite" id="MCU_001949-RA"/>
    </source>
</evidence>
<evidence type="ECO:0000256" key="1">
    <source>
        <dbReference type="SAM" id="MobiDB-lite"/>
    </source>
</evidence>
<dbReference type="AlphaFoldDB" id="A0A5K3EP19"/>
<sequence length="291" mass="31819">MSCDGAGDSPKSQGILLKFSHNCIEAKGFIRQNVSAIRKTVRKMLRKFDVFASEDVIRPLACGNSTDLPSLQLRLTTTTDLIYTSEDPSRKCPWSEVPFVTVVVERQHPRPKEPTNESPSQNGSAVTDVDASTRFHDLASRLEIVEKLLSSSTPIASNGVTSTTKSPASHKTKEPSSAPSKQPPSASAKSRRKSLFADATGATPLPRASQKRQSHYSNGSSDYIWQTPASFLANFDEVIESVVAGLDDPNDFTIEPASRQTAVQDSFDYEDLNFDSIANSPPKKKKRKTLT</sequence>
<dbReference type="WBParaSite" id="MCU_001949-RA">
    <property type="protein sequence ID" value="MCU_001949-RA"/>
    <property type="gene ID" value="MCU_001949"/>
</dbReference>
<feature type="compositionally biased region" description="Polar residues" evidence="1">
    <location>
        <begin position="116"/>
        <end position="125"/>
    </location>
</feature>
<feature type="compositionally biased region" description="Polar residues" evidence="1">
    <location>
        <begin position="155"/>
        <end position="169"/>
    </location>
</feature>
<protein>
    <submittedName>
        <fullName evidence="2">Uncharacterized protein</fullName>
    </submittedName>
</protein>
<accession>A0A5K3EP19</accession>
<name>A0A5K3EP19_MESCO</name>
<feature type="region of interest" description="Disordered" evidence="1">
    <location>
        <begin position="108"/>
        <end position="128"/>
    </location>
</feature>
<reference evidence="2" key="1">
    <citation type="submission" date="2019-11" db="UniProtKB">
        <authorList>
            <consortium name="WormBaseParasite"/>
        </authorList>
    </citation>
    <scope>IDENTIFICATION</scope>
</reference>
<feature type="compositionally biased region" description="Low complexity" evidence="1">
    <location>
        <begin position="175"/>
        <end position="188"/>
    </location>
</feature>
<proteinExistence type="predicted"/>
<organism evidence="2">
    <name type="scientific">Mesocestoides corti</name>
    <name type="common">Flatworm</name>
    <dbReference type="NCBI Taxonomy" id="53468"/>
    <lineage>
        <taxon>Eukaryota</taxon>
        <taxon>Metazoa</taxon>
        <taxon>Spiralia</taxon>
        <taxon>Lophotrochozoa</taxon>
        <taxon>Platyhelminthes</taxon>
        <taxon>Cestoda</taxon>
        <taxon>Eucestoda</taxon>
        <taxon>Cyclophyllidea</taxon>
        <taxon>Mesocestoididae</taxon>
        <taxon>Mesocestoides</taxon>
    </lineage>
</organism>